<dbReference type="EMBL" id="JAVDTP010000014">
    <property type="protein sequence ID" value="MDR6753472.1"/>
    <property type="molecule type" value="Genomic_DNA"/>
</dbReference>
<comment type="caution">
    <text evidence="1">The sequence shown here is derived from an EMBL/GenBank/DDBJ whole genome shotgun (WGS) entry which is preliminary data.</text>
</comment>
<accession>A0ACC6KLJ5</accession>
<protein>
    <submittedName>
        <fullName evidence="1">Transcriptional regulator with XRE-family HTH domain</fullName>
    </submittedName>
</protein>
<evidence type="ECO:0000313" key="1">
    <source>
        <dbReference type="EMBL" id="MDR6753472.1"/>
    </source>
</evidence>
<organism evidence="1 2">
    <name type="scientific">Deinococcus soli</name>
    <name type="common">ex Cha et al. 2016</name>
    <dbReference type="NCBI Taxonomy" id="1309411"/>
    <lineage>
        <taxon>Bacteria</taxon>
        <taxon>Thermotogati</taxon>
        <taxon>Deinococcota</taxon>
        <taxon>Deinococci</taxon>
        <taxon>Deinococcales</taxon>
        <taxon>Deinococcaceae</taxon>
        <taxon>Deinococcus</taxon>
    </lineage>
</organism>
<keyword evidence="2" id="KW-1185">Reference proteome</keyword>
<gene>
    <name evidence="1" type="ORF">J2Y01_003995</name>
</gene>
<sequence length="216" mass="23450">MLRARRVEIGKRQEDLANDAEVSQKLISEIERGEQSLLAVGIGRARNIARALRWSMNDLQAATGLDLGVEAQQSAQANAPTDLSGFLANPPIVPGGRFVPSAPLSRYGSPKALTFVSDEINRPGIQVVILDNPTMKAGGMAYGATLYVDTMERAPEKGRVYLVQNKDKYEIRRAAVHGGDVWLYLDSPEHGGPPAQLNDLSVVGRVFKFLNPPSDT</sequence>
<name>A0ACC6KLJ5_9DEIO</name>
<proteinExistence type="predicted"/>
<dbReference type="Proteomes" id="UP001252370">
    <property type="component" value="Unassembled WGS sequence"/>
</dbReference>
<evidence type="ECO:0000313" key="2">
    <source>
        <dbReference type="Proteomes" id="UP001252370"/>
    </source>
</evidence>
<reference evidence="1" key="1">
    <citation type="submission" date="2023-07" db="EMBL/GenBank/DDBJ databases">
        <title>Sorghum-associated microbial communities from plants grown in Nebraska, USA.</title>
        <authorList>
            <person name="Schachtman D."/>
        </authorList>
    </citation>
    <scope>NUCLEOTIDE SEQUENCE</scope>
    <source>
        <strain evidence="1">BE73</strain>
    </source>
</reference>